<evidence type="ECO:0008006" key="3">
    <source>
        <dbReference type="Google" id="ProtNLM"/>
    </source>
</evidence>
<reference evidence="1" key="1">
    <citation type="submission" date="2020-11" db="EMBL/GenBank/DDBJ databases">
        <title>Novosphingobium aureum sp. nov., a marine bacterium isolated from sediment of a salt flat.</title>
        <authorList>
            <person name="Yoo Y."/>
            <person name="Kim J.-J."/>
        </authorList>
    </citation>
    <scope>NUCLEOTIDE SEQUENCE</scope>
    <source>
        <strain evidence="1">YJ-S2-02</strain>
    </source>
</reference>
<name>A0A931HD07_9SPHN</name>
<dbReference type="EMBL" id="JADZGI010000001">
    <property type="protein sequence ID" value="MBH0113203.1"/>
    <property type="molecule type" value="Genomic_DNA"/>
</dbReference>
<proteinExistence type="predicted"/>
<sequence>MVAKCLPMVKKRKRNRINATGRNLTSRFARLDFRILNSNAYRSLSPNDRSLLVELVMLYNGENNGSLYLSVRDAAHRMGLADLSAASRSFDVLQDLGFIQLTQDAHFCVKAAEKSRARCWRLTWQAGPGRKAPSWEFLDREPDSEDPARKRMERGLRALKTFKQSRDRGKFPVLDSDTLNHYPSNLSVPSVLDSDTPKDPNGSIQPNVCVRASATHIATPLGEKAKSHPIGWWQPDCVFSLQHLTLASLANGSMLLEIPTRKAA</sequence>
<evidence type="ECO:0000313" key="1">
    <source>
        <dbReference type="EMBL" id="MBH0113203.1"/>
    </source>
</evidence>
<dbReference type="Proteomes" id="UP000617634">
    <property type="component" value="Unassembled WGS sequence"/>
</dbReference>
<evidence type="ECO:0000313" key="2">
    <source>
        <dbReference type="Proteomes" id="UP000617634"/>
    </source>
</evidence>
<protein>
    <recommendedName>
        <fullName evidence="3">Helix-turn-helix domain-containing protein</fullName>
    </recommendedName>
</protein>
<comment type="caution">
    <text evidence="1">The sequence shown here is derived from an EMBL/GenBank/DDBJ whole genome shotgun (WGS) entry which is preliminary data.</text>
</comment>
<organism evidence="1 2">
    <name type="scientific">Novosphingobium aureum</name>
    <dbReference type="NCBI Taxonomy" id="2792964"/>
    <lineage>
        <taxon>Bacteria</taxon>
        <taxon>Pseudomonadati</taxon>
        <taxon>Pseudomonadota</taxon>
        <taxon>Alphaproteobacteria</taxon>
        <taxon>Sphingomonadales</taxon>
        <taxon>Sphingomonadaceae</taxon>
        <taxon>Novosphingobium</taxon>
    </lineage>
</organism>
<keyword evidence="2" id="KW-1185">Reference proteome</keyword>
<gene>
    <name evidence="1" type="ORF">I5E68_09620</name>
</gene>
<accession>A0A931HD07</accession>
<dbReference type="AlphaFoldDB" id="A0A931HD07"/>